<gene>
    <name evidence="18 20" type="primary">thiI</name>
    <name evidence="20" type="ORF">SLY_0405</name>
</gene>
<comment type="catalytic activity">
    <reaction evidence="9 18">
        <text>[ThiI sulfur-carrier protein]-S-sulfanyl-L-cysteine + a uridine in tRNA + 2 reduced [2Fe-2S]-[ferredoxin] + ATP + H(+) = [ThiI sulfur-carrier protein]-L-cysteine + a 4-thiouridine in tRNA + 2 oxidized [2Fe-2S]-[ferredoxin] + AMP + diphosphate</text>
        <dbReference type="Rhea" id="RHEA:24176"/>
        <dbReference type="Rhea" id="RHEA-COMP:10000"/>
        <dbReference type="Rhea" id="RHEA-COMP:10001"/>
        <dbReference type="Rhea" id="RHEA-COMP:13337"/>
        <dbReference type="Rhea" id="RHEA-COMP:13338"/>
        <dbReference type="Rhea" id="RHEA-COMP:13339"/>
        <dbReference type="Rhea" id="RHEA-COMP:13340"/>
        <dbReference type="ChEBI" id="CHEBI:15378"/>
        <dbReference type="ChEBI" id="CHEBI:29950"/>
        <dbReference type="ChEBI" id="CHEBI:30616"/>
        <dbReference type="ChEBI" id="CHEBI:33019"/>
        <dbReference type="ChEBI" id="CHEBI:33737"/>
        <dbReference type="ChEBI" id="CHEBI:33738"/>
        <dbReference type="ChEBI" id="CHEBI:61963"/>
        <dbReference type="ChEBI" id="CHEBI:65315"/>
        <dbReference type="ChEBI" id="CHEBI:136798"/>
        <dbReference type="ChEBI" id="CHEBI:456215"/>
        <dbReference type="EC" id="2.8.1.4"/>
    </reaction>
</comment>
<evidence type="ECO:0000256" key="12">
    <source>
        <dbReference type="ARBA" id="ARBA00061472"/>
    </source>
</evidence>
<evidence type="ECO:0000256" key="4">
    <source>
        <dbReference type="ARBA" id="ARBA00022679"/>
    </source>
</evidence>
<evidence type="ECO:0000256" key="17">
    <source>
        <dbReference type="ARBA" id="ARBA00080570"/>
    </source>
</evidence>
<dbReference type="GO" id="GO:0009228">
    <property type="term" value="P:thiamine biosynthetic process"/>
    <property type="evidence" value="ECO:0007669"/>
    <property type="project" value="UniProtKB-KW"/>
</dbReference>
<accession>R4RLW4</accession>
<dbReference type="CDD" id="cd11716">
    <property type="entry name" value="THUMP_ThiI"/>
    <property type="match status" value="1"/>
</dbReference>
<feature type="binding site" evidence="18">
    <location>
        <begin position="211"/>
        <end position="212"/>
    </location>
    <ligand>
        <name>ATP</name>
        <dbReference type="ChEBI" id="CHEBI:30616"/>
    </ligand>
</feature>
<dbReference type="InterPro" id="IPR054173">
    <property type="entry name" value="ThiI_fer"/>
</dbReference>
<dbReference type="GO" id="GO:0140741">
    <property type="term" value="F:tRNA-uracil-4 sulfurtransferase activity"/>
    <property type="evidence" value="ECO:0007669"/>
    <property type="project" value="UniProtKB-EC"/>
</dbReference>
<dbReference type="OrthoDB" id="9773948at2"/>
<evidence type="ECO:0000313" key="20">
    <source>
        <dbReference type="EMBL" id="AGL90325.1"/>
    </source>
</evidence>
<comment type="similarity">
    <text evidence="12 18">Belongs to the ThiI family.</text>
</comment>
<dbReference type="GO" id="GO:0005524">
    <property type="term" value="F:ATP binding"/>
    <property type="evidence" value="ECO:0007669"/>
    <property type="project" value="UniProtKB-UniRule"/>
</dbReference>
<evidence type="ECO:0000256" key="10">
    <source>
        <dbReference type="ARBA" id="ARBA00052330"/>
    </source>
</evidence>
<dbReference type="GO" id="GO:0004810">
    <property type="term" value="F:CCA tRNA nucleotidyltransferase activity"/>
    <property type="evidence" value="ECO:0007669"/>
    <property type="project" value="InterPro"/>
</dbReference>
<dbReference type="Pfam" id="PF22025">
    <property type="entry name" value="ThiI_fer"/>
    <property type="match status" value="1"/>
</dbReference>
<dbReference type="EMBL" id="CP002548">
    <property type="protein sequence ID" value="AGL90325.1"/>
    <property type="molecule type" value="Genomic_DNA"/>
</dbReference>
<dbReference type="PATRIC" id="fig|980422.3.peg.377"/>
<evidence type="ECO:0000256" key="14">
    <source>
        <dbReference type="ARBA" id="ARBA00071867"/>
    </source>
</evidence>
<comment type="catalytic activity">
    <reaction evidence="10 18">
        <text>[ThiS sulfur-carrier protein]-C-terminal Gly-Gly-AMP + S-sulfanyl-L-cysteinyl-[cysteine desulfurase] + AH2 = [ThiS sulfur-carrier protein]-C-terminal-Gly-aminoethanethioate + L-cysteinyl-[cysteine desulfurase] + A + AMP + 2 H(+)</text>
        <dbReference type="Rhea" id="RHEA:43340"/>
        <dbReference type="Rhea" id="RHEA-COMP:12157"/>
        <dbReference type="Rhea" id="RHEA-COMP:12158"/>
        <dbReference type="Rhea" id="RHEA-COMP:12910"/>
        <dbReference type="Rhea" id="RHEA-COMP:19908"/>
        <dbReference type="ChEBI" id="CHEBI:13193"/>
        <dbReference type="ChEBI" id="CHEBI:15378"/>
        <dbReference type="ChEBI" id="CHEBI:17499"/>
        <dbReference type="ChEBI" id="CHEBI:29950"/>
        <dbReference type="ChEBI" id="CHEBI:61963"/>
        <dbReference type="ChEBI" id="CHEBI:90618"/>
        <dbReference type="ChEBI" id="CHEBI:232372"/>
        <dbReference type="ChEBI" id="CHEBI:456215"/>
    </reaction>
</comment>
<evidence type="ECO:0000256" key="8">
    <source>
        <dbReference type="ARBA" id="ARBA00022977"/>
    </source>
</evidence>
<comment type="caution">
    <text evidence="18">Lacks conserved residue(s) required for the propagation of feature annotation.</text>
</comment>
<comment type="function">
    <text evidence="11 18">Catalyzes the ATP-dependent transfer of a sulfur to tRNA to produce 4-thiouridine in position 8 of tRNAs, which functions as a near-UV photosensor. Also catalyzes the transfer of sulfur to the sulfur carrier protein ThiS, forming ThiS-thiocarboxylate. This is a step in the synthesis of thiazole, in the thiamine biosynthesis pathway. The sulfur is donated as persulfide by IscS.</text>
</comment>
<dbReference type="KEGG" id="nzs:SLY_0405"/>
<dbReference type="GO" id="GO:0005829">
    <property type="term" value="C:cytosol"/>
    <property type="evidence" value="ECO:0007669"/>
    <property type="project" value="TreeGrafter"/>
</dbReference>
<dbReference type="InterPro" id="IPR020536">
    <property type="entry name" value="ThiI_AANH"/>
</dbReference>
<comment type="subcellular location">
    <subcellularLocation>
        <location evidence="1 18">Cytoplasm</location>
    </subcellularLocation>
</comment>
<evidence type="ECO:0000256" key="3">
    <source>
        <dbReference type="ARBA" id="ARBA00022555"/>
    </source>
</evidence>
<dbReference type="NCBIfam" id="TIGR00342">
    <property type="entry name" value="tRNA uracil 4-sulfurtransferase ThiI"/>
    <property type="match status" value="1"/>
</dbReference>
<dbReference type="Proteomes" id="UP000013941">
    <property type="component" value="Chromosome"/>
</dbReference>
<evidence type="ECO:0000256" key="15">
    <source>
        <dbReference type="ARBA" id="ARBA00075337"/>
    </source>
</evidence>
<dbReference type="FunFam" id="3.40.50.620:FF:000053">
    <property type="entry name" value="Probable tRNA sulfurtransferase"/>
    <property type="match status" value="1"/>
</dbReference>
<evidence type="ECO:0000256" key="6">
    <source>
        <dbReference type="ARBA" id="ARBA00022840"/>
    </source>
</evidence>
<name>R4RLW4_PHYAS</name>
<dbReference type="GO" id="GO:0009229">
    <property type="term" value="P:thiamine diphosphate biosynthetic process"/>
    <property type="evidence" value="ECO:0007669"/>
    <property type="project" value="UniProtKB-UniRule"/>
</dbReference>
<evidence type="ECO:0000256" key="16">
    <source>
        <dbReference type="ARBA" id="ARBA00077849"/>
    </source>
</evidence>
<evidence type="ECO:0000256" key="1">
    <source>
        <dbReference type="ARBA" id="ARBA00004496"/>
    </source>
</evidence>
<dbReference type="InterPro" id="IPR014729">
    <property type="entry name" value="Rossmann-like_a/b/a_fold"/>
</dbReference>
<sequence>MEQKRILIRFGELFLKGKNKKYFIQKLKELLQNKLKNLANINLQVQHDYAYLDYCCHLEKEVLKRLSYVSGIASFVIVQQAEKNIDDIVSKASLMLKEKIKKPVLFKIETIRKDKSFFLTSLELTQKVAPLILESLQGLLKVDVKKPEVILNIEVKKEKIYLYCQNDQKKALGGFPNFSSGKGLVFLSGGIDSPVAAYLAMKKGIAIELLHFEASPLTPLESVQKVIDLAKILSRYSANGQVKLHLIPFRTLQETIHQKVSDAYIINVMRRMMYRLGDQIAKTNHHLCLINGESVGQVASQTLESMQTTSCITNINILRPLAMMDKNQIIEIAKNIETFDISIRPFQDCCTVYLPSRPVTKPKTKISEKEENYFDYQHLLKTTLEQTVTLQIEENLDFNLLDFGFYNVKEAIDNFCQKHPKQKIILKNTKLMQNTTK</sequence>
<dbReference type="GO" id="GO:0000049">
    <property type="term" value="F:tRNA binding"/>
    <property type="evidence" value="ECO:0007669"/>
    <property type="project" value="UniProtKB-UniRule"/>
</dbReference>
<dbReference type="PANTHER" id="PTHR43209:SF1">
    <property type="entry name" value="TRNA SULFURTRANSFERASE"/>
    <property type="match status" value="1"/>
</dbReference>
<organism evidence="20 21">
    <name type="scientific">Strawberry lethal yellows phytoplasma (CPA) str. NZSb11</name>
    <dbReference type="NCBI Taxonomy" id="980422"/>
    <lineage>
        <taxon>Bacteria</taxon>
        <taxon>Bacillati</taxon>
        <taxon>Mycoplasmatota</taxon>
        <taxon>Mollicutes</taxon>
        <taxon>Acholeplasmatales</taxon>
        <taxon>Acholeplasmataceae</taxon>
        <taxon>Candidatus Phytoplasma</taxon>
        <taxon>16SrXII (Stolbur group)</taxon>
    </lineage>
</organism>
<dbReference type="GO" id="GO:0002937">
    <property type="term" value="P:tRNA 4-thiouridine biosynthesis"/>
    <property type="evidence" value="ECO:0007669"/>
    <property type="project" value="TreeGrafter"/>
</dbReference>
<dbReference type="InterPro" id="IPR050102">
    <property type="entry name" value="tRNA_sulfurtransferase_ThiI"/>
</dbReference>
<evidence type="ECO:0000256" key="2">
    <source>
        <dbReference type="ARBA" id="ARBA00022490"/>
    </source>
</evidence>
<dbReference type="SUPFAM" id="SSF143437">
    <property type="entry name" value="THUMP domain-like"/>
    <property type="match status" value="1"/>
</dbReference>
<dbReference type="SUPFAM" id="SSF52402">
    <property type="entry name" value="Adenine nucleotide alpha hydrolases-like"/>
    <property type="match status" value="1"/>
</dbReference>
<keyword evidence="21" id="KW-1185">Reference proteome</keyword>
<feature type="domain" description="THUMP" evidence="19">
    <location>
        <begin position="60"/>
        <end position="166"/>
    </location>
</feature>
<dbReference type="GO" id="GO:0052837">
    <property type="term" value="P:thiazole biosynthetic process"/>
    <property type="evidence" value="ECO:0007669"/>
    <property type="project" value="TreeGrafter"/>
</dbReference>
<keyword evidence="2 18" id="KW-0963">Cytoplasm</keyword>
<evidence type="ECO:0000256" key="9">
    <source>
        <dbReference type="ARBA" id="ARBA00050570"/>
    </source>
</evidence>
<keyword evidence="8 18" id="KW-0784">Thiamine biosynthesis</keyword>
<evidence type="ECO:0000256" key="5">
    <source>
        <dbReference type="ARBA" id="ARBA00022741"/>
    </source>
</evidence>
<evidence type="ECO:0000256" key="11">
    <source>
        <dbReference type="ARBA" id="ARBA00058382"/>
    </source>
</evidence>
<evidence type="ECO:0000256" key="18">
    <source>
        <dbReference type="HAMAP-Rule" id="MF_00021"/>
    </source>
</evidence>
<feature type="binding site" evidence="18">
    <location>
        <position position="292"/>
    </location>
    <ligand>
        <name>ATP</name>
        <dbReference type="ChEBI" id="CHEBI:30616"/>
    </ligand>
</feature>
<dbReference type="InterPro" id="IPR049961">
    <property type="entry name" value="ThiI_N"/>
</dbReference>
<dbReference type="HAMAP" id="MF_00021">
    <property type="entry name" value="ThiI"/>
    <property type="match status" value="1"/>
</dbReference>
<dbReference type="Gene3D" id="3.40.50.620">
    <property type="entry name" value="HUPs"/>
    <property type="match status" value="1"/>
</dbReference>
<comment type="pathway">
    <text evidence="18">Cofactor biosynthesis; thiamine diphosphate biosynthesis.</text>
</comment>
<dbReference type="InterPro" id="IPR004114">
    <property type="entry name" value="THUMP_dom"/>
</dbReference>
<evidence type="ECO:0000256" key="13">
    <source>
        <dbReference type="ARBA" id="ARBA00066827"/>
    </source>
</evidence>
<keyword evidence="5 18" id="KW-0547">Nucleotide-binding</keyword>
<dbReference type="Pfam" id="PF02926">
    <property type="entry name" value="THUMP"/>
    <property type="match status" value="1"/>
</dbReference>
<evidence type="ECO:0000259" key="19">
    <source>
        <dbReference type="PROSITE" id="PS51165"/>
    </source>
</evidence>
<keyword evidence="4 18" id="KW-0808">Transferase</keyword>
<feature type="binding site" evidence="18">
    <location>
        <position position="301"/>
    </location>
    <ligand>
        <name>ATP</name>
        <dbReference type="ChEBI" id="CHEBI:30616"/>
    </ligand>
</feature>
<proteinExistence type="inferred from homology"/>
<dbReference type="SMART" id="SM00981">
    <property type="entry name" value="THUMP"/>
    <property type="match status" value="1"/>
</dbReference>
<dbReference type="EC" id="2.8.1.4" evidence="13 18"/>
<dbReference type="InterPro" id="IPR049962">
    <property type="entry name" value="THUMP_ThiI"/>
</dbReference>
<feature type="binding site" evidence="18">
    <location>
        <position position="270"/>
    </location>
    <ligand>
        <name>ATP</name>
        <dbReference type="ChEBI" id="CHEBI:30616"/>
    </ligand>
</feature>
<dbReference type="UniPathway" id="UPA00060"/>
<keyword evidence="3 18" id="KW-0820">tRNA-binding</keyword>
<dbReference type="InterPro" id="IPR003720">
    <property type="entry name" value="tRNA_STrfase"/>
</dbReference>
<dbReference type="PROSITE" id="PS51165">
    <property type="entry name" value="THUMP"/>
    <property type="match status" value="1"/>
</dbReference>
<dbReference type="Gene3D" id="3.30.2130.30">
    <property type="match status" value="1"/>
</dbReference>
<evidence type="ECO:0000256" key="7">
    <source>
        <dbReference type="ARBA" id="ARBA00022884"/>
    </source>
</evidence>
<keyword evidence="7 18" id="KW-0694">RNA-binding</keyword>
<evidence type="ECO:0000313" key="21">
    <source>
        <dbReference type="Proteomes" id="UP000013941"/>
    </source>
</evidence>
<dbReference type="PANTHER" id="PTHR43209">
    <property type="entry name" value="TRNA SULFURTRANSFERASE"/>
    <property type="match status" value="1"/>
</dbReference>
<protein>
    <recommendedName>
        <fullName evidence="14 18">Probable tRNA sulfurtransferase</fullName>
        <ecNumber evidence="13 18">2.8.1.4</ecNumber>
    </recommendedName>
    <alternativeName>
        <fullName evidence="15 18">Sulfur carrier protein ThiS sulfurtransferase</fullName>
    </alternativeName>
    <alternativeName>
        <fullName evidence="16 18">Thiamine biosynthesis protein ThiI</fullName>
    </alternativeName>
    <alternativeName>
        <fullName evidence="17 18">tRNA 4-thiouridine synthase</fullName>
    </alternativeName>
</protein>
<reference evidence="20 21" key="1">
    <citation type="journal article" date="2013" name="BMC Genomics">
        <title>Comparison of the complete genome sequence of two closely related isolates of 'Candidatus Phytoplasma australiense' reveals genome plasticity.</title>
        <authorList>
            <person name="Andersen M.T."/>
            <person name="Liefting L.W."/>
            <person name="Havukkala I."/>
            <person name="Beever R.E."/>
        </authorList>
    </citation>
    <scope>NUCLEOTIDE SEQUENCE [LARGE SCALE GENOMIC DNA]</scope>
    <source>
        <strain evidence="20 21">NZSb11</strain>
    </source>
</reference>
<dbReference type="AlphaFoldDB" id="R4RLW4"/>
<dbReference type="RefSeq" id="WP_015637899.1">
    <property type="nucleotide sequence ID" value="NC_021236.1"/>
</dbReference>
<dbReference type="HOGENOM" id="CLU_037952_4_0_14"/>
<keyword evidence="6 18" id="KW-0067">ATP-binding</keyword>
<dbReference type="CDD" id="cd01712">
    <property type="entry name" value="PPase_ThiI"/>
    <property type="match status" value="1"/>
</dbReference>
<dbReference type="Pfam" id="PF02568">
    <property type="entry name" value="ThiI"/>
    <property type="match status" value="1"/>
</dbReference>